<evidence type="ECO:0000256" key="4">
    <source>
        <dbReference type="SAM" id="Coils"/>
    </source>
</evidence>
<dbReference type="PANTHER" id="PTHR21162">
    <property type="entry name" value="P53 AND DNA DAMAGE-REGULATED PROTEIN"/>
    <property type="match status" value="1"/>
</dbReference>
<sequence>MTNIEDLHTQKSYLYLKEVESLAQDIITAKETKIELANGQNKFREALRAIQSSEDRRTWIKLGSVYVERSSEECKIILQNEISKTEEDLNNLHEEIREKVQKLRDLEHEPRLEGFTLKPISVAEARALHKGFGSV</sequence>
<organism evidence="5 6">
    <name type="scientific">Aromia moschata</name>
    <dbReference type="NCBI Taxonomy" id="1265417"/>
    <lineage>
        <taxon>Eukaryota</taxon>
        <taxon>Metazoa</taxon>
        <taxon>Ecdysozoa</taxon>
        <taxon>Arthropoda</taxon>
        <taxon>Hexapoda</taxon>
        <taxon>Insecta</taxon>
        <taxon>Pterygota</taxon>
        <taxon>Neoptera</taxon>
        <taxon>Endopterygota</taxon>
        <taxon>Coleoptera</taxon>
        <taxon>Polyphaga</taxon>
        <taxon>Cucujiformia</taxon>
        <taxon>Chrysomeloidea</taxon>
        <taxon>Cerambycidae</taxon>
        <taxon>Cerambycinae</taxon>
        <taxon>Callichromatini</taxon>
        <taxon>Aromia</taxon>
    </lineage>
</organism>
<keyword evidence="4" id="KW-0175">Coiled coil</keyword>
<dbReference type="CDD" id="cd22860">
    <property type="entry name" value="PDRG1"/>
    <property type="match status" value="1"/>
</dbReference>
<name>A0AAV8Z5X2_9CUCU</name>
<dbReference type="AlphaFoldDB" id="A0AAV8Z5X2"/>
<keyword evidence="3" id="KW-0143">Chaperone</keyword>
<dbReference type="EMBL" id="JAPWTK010000016">
    <property type="protein sequence ID" value="KAJ8958639.1"/>
    <property type="molecule type" value="Genomic_DNA"/>
</dbReference>
<proteinExistence type="predicted"/>
<evidence type="ECO:0000313" key="6">
    <source>
        <dbReference type="Proteomes" id="UP001162162"/>
    </source>
</evidence>
<keyword evidence="2" id="KW-0963">Cytoplasm</keyword>
<feature type="coiled-coil region" evidence="4">
    <location>
        <begin position="75"/>
        <end position="109"/>
    </location>
</feature>
<reference evidence="5" key="1">
    <citation type="journal article" date="2023" name="Insect Mol. Biol.">
        <title>Genome sequencing provides insights into the evolution of gene families encoding plant cell wall-degrading enzymes in longhorned beetles.</title>
        <authorList>
            <person name="Shin N.R."/>
            <person name="Okamura Y."/>
            <person name="Kirsch R."/>
            <person name="Pauchet Y."/>
        </authorList>
    </citation>
    <scope>NUCLEOTIDE SEQUENCE</scope>
    <source>
        <strain evidence="5">AMC_N1</strain>
    </source>
</reference>
<dbReference type="Proteomes" id="UP001162162">
    <property type="component" value="Unassembled WGS sequence"/>
</dbReference>
<evidence type="ECO:0000256" key="3">
    <source>
        <dbReference type="ARBA" id="ARBA00023186"/>
    </source>
</evidence>
<dbReference type="PANTHER" id="PTHR21162:SF0">
    <property type="entry name" value="P53 AND DNA DAMAGE-REGULATED PROTEIN 1"/>
    <property type="match status" value="1"/>
</dbReference>
<dbReference type="Gene3D" id="1.10.287.370">
    <property type="match status" value="1"/>
</dbReference>
<evidence type="ECO:0008006" key="7">
    <source>
        <dbReference type="Google" id="ProtNLM"/>
    </source>
</evidence>
<evidence type="ECO:0000313" key="5">
    <source>
        <dbReference type="EMBL" id="KAJ8958639.1"/>
    </source>
</evidence>
<dbReference type="InterPro" id="IPR009053">
    <property type="entry name" value="Prefoldin"/>
</dbReference>
<evidence type="ECO:0000256" key="2">
    <source>
        <dbReference type="ARBA" id="ARBA00022490"/>
    </source>
</evidence>
<gene>
    <name evidence="5" type="ORF">NQ318_016364</name>
</gene>
<accession>A0AAV8Z5X2</accession>
<dbReference type="InterPro" id="IPR030482">
    <property type="entry name" value="PDRG1"/>
</dbReference>
<comment type="subcellular location">
    <subcellularLocation>
        <location evidence="1">Cytoplasm</location>
    </subcellularLocation>
</comment>
<comment type="caution">
    <text evidence="5">The sequence shown here is derived from an EMBL/GenBank/DDBJ whole genome shotgun (WGS) entry which is preliminary data.</text>
</comment>
<protein>
    <recommendedName>
        <fullName evidence="7">P53 and DNA damage-regulated protein 1</fullName>
    </recommendedName>
</protein>
<keyword evidence="6" id="KW-1185">Reference proteome</keyword>
<dbReference type="GO" id="GO:0005737">
    <property type="term" value="C:cytoplasm"/>
    <property type="evidence" value="ECO:0007669"/>
    <property type="project" value="UniProtKB-SubCell"/>
</dbReference>
<evidence type="ECO:0000256" key="1">
    <source>
        <dbReference type="ARBA" id="ARBA00004496"/>
    </source>
</evidence>
<dbReference type="SUPFAM" id="SSF46579">
    <property type="entry name" value="Prefoldin"/>
    <property type="match status" value="1"/>
</dbReference>